<dbReference type="InterPro" id="IPR029261">
    <property type="entry name" value="Transposase_Znf"/>
</dbReference>
<sequence>MHATTLVKQILGLKGVVISEVSLSQGEIVVKLKLTRTKLVCPNCNYSTYFRYDTRTVNSRWRHMDMGVRQTWLYCQLRRLKCPSHGVITESVPFARPVSESRFTRDFEHLVAWCTSKMDKTTVTKLTRIAFQNSRDDM</sequence>
<dbReference type="Pfam" id="PF14690">
    <property type="entry name" value="Zn_ribbon_ISL3"/>
    <property type="match status" value="1"/>
</dbReference>
<reference evidence="2 3" key="1">
    <citation type="submission" date="2015-01" db="EMBL/GenBank/DDBJ databases">
        <title>Draft genome of the acidophilic iron oxidizer Acidithrix ferrooxidans strain Py-F3.</title>
        <authorList>
            <person name="Poehlein A."/>
            <person name="Eisen S."/>
            <person name="Schloemann M."/>
            <person name="Johnson B.D."/>
            <person name="Daniel R."/>
            <person name="Muehling M."/>
        </authorList>
    </citation>
    <scope>NUCLEOTIDE SEQUENCE [LARGE SCALE GENOMIC DNA]</scope>
    <source>
        <strain evidence="2 3">Py-F3</strain>
    </source>
</reference>
<dbReference type="RefSeq" id="WP_160291761.1">
    <property type="nucleotide sequence ID" value="NZ_JXYS01000034.1"/>
</dbReference>
<comment type="caution">
    <text evidence="2">The sequence shown here is derived from an EMBL/GenBank/DDBJ whole genome shotgun (WGS) entry which is preliminary data.</text>
</comment>
<gene>
    <name evidence="2" type="ORF">AXFE_15030</name>
</gene>
<feature type="domain" description="Transposase IS204/IS1001/IS1096/IS1165 zinc-finger" evidence="1">
    <location>
        <begin position="40"/>
        <end position="85"/>
    </location>
</feature>
<accession>A0A0D8HI53</accession>
<evidence type="ECO:0000313" key="3">
    <source>
        <dbReference type="Proteomes" id="UP000032360"/>
    </source>
</evidence>
<evidence type="ECO:0000259" key="1">
    <source>
        <dbReference type="Pfam" id="PF14690"/>
    </source>
</evidence>
<name>A0A0D8HI53_9ACTN</name>
<organism evidence="2 3">
    <name type="scientific">Acidithrix ferrooxidans</name>
    <dbReference type="NCBI Taxonomy" id="1280514"/>
    <lineage>
        <taxon>Bacteria</taxon>
        <taxon>Bacillati</taxon>
        <taxon>Actinomycetota</taxon>
        <taxon>Acidimicrobiia</taxon>
        <taxon>Acidimicrobiales</taxon>
        <taxon>Acidimicrobiaceae</taxon>
        <taxon>Acidithrix</taxon>
    </lineage>
</organism>
<proteinExistence type="predicted"/>
<dbReference type="STRING" id="1280514.AXFE_15030"/>
<dbReference type="OrthoDB" id="3238779at2"/>
<dbReference type="AlphaFoldDB" id="A0A0D8HI53"/>
<dbReference type="Proteomes" id="UP000032360">
    <property type="component" value="Unassembled WGS sequence"/>
</dbReference>
<dbReference type="EMBL" id="JXYS01000034">
    <property type="protein sequence ID" value="KJF17603.1"/>
    <property type="molecule type" value="Genomic_DNA"/>
</dbReference>
<evidence type="ECO:0000313" key="2">
    <source>
        <dbReference type="EMBL" id="KJF17603.1"/>
    </source>
</evidence>
<keyword evidence="3" id="KW-1185">Reference proteome</keyword>
<protein>
    <recommendedName>
        <fullName evidence="1">Transposase IS204/IS1001/IS1096/IS1165 zinc-finger domain-containing protein</fullName>
    </recommendedName>
</protein>